<dbReference type="Proteomes" id="UP000515121">
    <property type="component" value="Unplaced"/>
</dbReference>
<dbReference type="AlphaFoldDB" id="A0A6P6AJL5"/>
<dbReference type="PANTHER" id="PTHR31284">
    <property type="entry name" value="ACID PHOSPHATASE-LIKE PROTEIN"/>
    <property type="match status" value="1"/>
</dbReference>
<organism evidence="2 3">
    <name type="scientific">Durio zibethinus</name>
    <name type="common">Durian</name>
    <dbReference type="NCBI Taxonomy" id="66656"/>
    <lineage>
        <taxon>Eukaryota</taxon>
        <taxon>Viridiplantae</taxon>
        <taxon>Streptophyta</taxon>
        <taxon>Embryophyta</taxon>
        <taxon>Tracheophyta</taxon>
        <taxon>Spermatophyta</taxon>
        <taxon>Magnoliopsida</taxon>
        <taxon>eudicotyledons</taxon>
        <taxon>Gunneridae</taxon>
        <taxon>Pentapetalae</taxon>
        <taxon>rosids</taxon>
        <taxon>malvids</taxon>
        <taxon>Malvales</taxon>
        <taxon>Malvaceae</taxon>
        <taxon>Helicteroideae</taxon>
        <taxon>Durio</taxon>
    </lineage>
</organism>
<dbReference type="Gene3D" id="3.40.50.1000">
    <property type="entry name" value="HAD superfamily/HAD-like"/>
    <property type="match status" value="1"/>
</dbReference>
<dbReference type="KEGG" id="dzi:111310155"/>
<dbReference type="InterPro" id="IPR023214">
    <property type="entry name" value="HAD_sf"/>
</dbReference>
<dbReference type="GeneID" id="111310155"/>
<evidence type="ECO:0000313" key="2">
    <source>
        <dbReference type="Proteomes" id="UP000515121"/>
    </source>
</evidence>
<dbReference type="Pfam" id="PF03767">
    <property type="entry name" value="Acid_phosphat_B"/>
    <property type="match status" value="1"/>
</dbReference>
<feature type="transmembrane region" description="Helical" evidence="1">
    <location>
        <begin position="37"/>
        <end position="67"/>
    </location>
</feature>
<dbReference type="OrthoDB" id="1900337at2759"/>
<dbReference type="PANTHER" id="PTHR31284:SF22">
    <property type="entry name" value="ACID PHOSPHATASE"/>
    <property type="match status" value="1"/>
</dbReference>
<keyword evidence="1" id="KW-0472">Membrane</keyword>
<evidence type="ECO:0000313" key="3">
    <source>
        <dbReference type="RefSeq" id="XP_022765054.1"/>
    </source>
</evidence>
<dbReference type="RefSeq" id="XP_022765055.1">
    <property type="nucleotide sequence ID" value="XM_022909320.1"/>
</dbReference>
<keyword evidence="1" id="KW-0812">Transmembrane</keyword>
<name>A0A6P6AJL5_DURZI</name>
<accession>A0A6P6AJL5</accession>
<dbReference type="InterPro" id="IPR005519">
    <property type="entry name" value="Acid_phosphat_B-like"/>
</dbReference>
<gene>
    <name evidence="3 4" type="primary">LOC111310155</name>
</gene>
<dbReference type="RefSeq" id="XP_022765054.1">
    <property type="nucleotide sequence ID" value="XM_022909319.1"/>
</dbReference>
<protein>
    <submittedName>
        <fullName evidence="3 4">Uncharacterized protein At2g39920-like isoform X1</fullName>
    </submittedName>
</protein>
<evidence type="ECO:0000256" key="1">
    <source>
        <dbReference type="SAM" id="Phobius"/>
    </source>
</evidence>
<keyword evidence="1" id="KW-1133">Transmembrane helix</keyword>
<evidence type="ECO:0000313" key="4">
    <source>
        <dbReference type="RefSeq" id="XP_022765055.1"/>
    </source>
</evidence>
<keyword evidence="2" id="KW-1185">Reference proteome</keyword>
<reference evidence="3 4" key="1">
    <citation type="submission" date="2025-04" db="UniProtKB">
        <authorList>
            <consortium name="RefSeq"/>
        </authorList>
    </citation>
    <scope>IDENTIFICATION</scope>
    <source>
        <tissue evidence="3 4">Fruit stalk</tissue>
    </source>
</reference>
<proteinExistence type="predicted"/>
<sequence>MSAYGHQMERQFSARSLLSRGDTGTEMGSRYAVESGFYMTSFAATIFIAALVTVGILLVTLLVTLAVMLQSCESRSKGVVEIEKASDSYHYCNLFALHGELNSLEADEVPSVCRSLAIQYIKGGEYARDLNFTMWMIESFFNTVSPSNNHLDVVLMDIDDIPPSDPQYSKQLMHQFKQYGNSEPSGYIEDATYLRHLRTLELYVKLQSRGWSLILLSRKPERQQNVTIEHLNSLGYSGWSSLIMRLDSEMKMDTREYFSRRRAAMEKKGTEIVSVISSQMDALTGLSVGRHVFKLPNPLYYYSQNHIERWRLSH</sequence>